<keyword evidence="3" id="KW-1185">Reference proteome</keyword>
<dbReference type="Gene3D" id="3.40.630.30">
    <property type="match status" value="1"/>
</dbReference>
<evidence type="ECO:0000259" key="1">
    <source>
        <dbReference type="PROSITE" id="PS51186"/>
    </source>
</evidence>
<proteinExistence type="predicted"/>
<reference evidence="3" key="1">
    <citation type="journal article" date="2019" name="Int. J. Syst. Evol. Microbiol.">
        <title>The Global Catalogue of Microorganisms (GCM) 10K type strain sequencing project: providing services to taxonomists for standard genome sequencing and annotation.</title>
        <authorList>
            <consortium name="The Broad Institute Genomics Platform"/>
            <consortium name="The Broad Institute Genome Sequencing Center for Infectious Disease"/>
            <person name="Wu L."/>
            <person name="Ma J."/>
        </authorList>
    </citation>
    <scope>NUCLEOTIDE SEQUENCE [LARGE SCALE GENOMIC DNA]</scope>
    <source>
        <strain evidence="3">KCTC 12861</strain>
    </source>
</reference>
<dbReference type="InterPro" id="IPR016181">
    <property type="entry name" value="Acyl_CoA_acyltransferase"/>
</dbReference>
<sequence length="186" mass="21195">MTIQMTFPVLRSERLVLREMRDGDLEKLCAYLGDFEVSKSLSTQPFPFSETDGRAYIKQALENDTAENVTWTIELDGQLCGTFKVKDLQGAVYIGYWLGQEHWGSGLMSEALRAVLFYLFEDRQISVVHGGVFKENPASLNVLTKLGFTVTGEGTRVCRARDNIQLEEFQLQLTRADFLRLNRQDN</sequence>
<dbReference type="Pfam" id="PF13302">
    <property type="entry name" value="Acetyltransf_3"/>
    <property type="match status" value="1"/>
</dbReference>
<comment type="caution">
    <text evidence="2">The sequence shown here is derived from an EMBL/GenBank/DDBJ whole genome shotgun (WGS) entry which is preliminary data.</text>
</comment>
<feature type="domain" description="N-acetyltransferase" evidence="1">
    <location>
        <begin position="15"/>
        <end position="176"/>
    </location>
</feature>
<dbReference type="InterPro" id="IPR000182">
    <property type="entry name" value="GNAT_dom"/>
</dbReference>
<dbReference type="EMBL" id="BMXE01000002">
    <property type="protein sequence ID" value="GHB24701.1"/>
    <property type="molecule type" value="Genomic_DNA"/>
</dbReference>
<evidence type="ECO:0000313" key="3">
    <source>
        <dbReference type="Proteomes" id="UP000637980"/>
    </source>
</evidence>
<accession>A0ABQ3E304</accession>
<dbReference type="RefSeq" id="WP_189435779.1">
    <property type="nucleotide sequence ID" value="NZ_BMXE01000002.1"/>
</dbReference>
<organism evidence="2 3">
    <name type="scientific">Pseudovibrio japonicus</name>
    <dbReference type="NCBI Taxonomy" id="366534"/>
    <lineage>
        <taxon>Bacteria</taxon>
        <taxon>Pseudomonadati</taxon>
        <taxon>Pseudomonadota</taxon>
        <taxon>Alphaproteobacteria</taxon>
        <taxon>Hyphomicrobiales</taxon>
        <taxon>Stappiaceae</taxon>
        <taxon>Pseudovibrio</taxon>
    </lineage>
</organism>
<dbReference type="Proteomes" id="UP000637980">
    <property type="component" value="Unassembled WGS sequence"/>
</dbReference>
<gene>
    <name evidence="2" type="ORF">GCM10007094_10940</name>
</gene>
<dbReference type="PANTHER" id="PTHR43328">
    <property type="entry name" value="ACETYLTRANSFERASE-RELATED"/>
    <property type="match status" value="1"/>
</dbReference>
<name>A0ABQ3E304_9HYPH</name>
<dbReference type="SUPFAM" id="SSF55729">
    <property type="entry name" value="Acyl-CoA N-acyltransferases (Nat)"/>
    <property type="match status" value="1"/>
</dbReference>
<protein>
    <submittedName>
        <fullName evidence="2">N-acetyltransferase</fullName>
    </submittedName>
</protein>
<dbReference type="PROSITE" id="PS51186">
    <property type="entry name" value="GNAT"/>
    <property type="match status" value="1"/>
</dbReference>
<dbReference type="PANTHER" id="PTHR43328:SF1">
    <property type="entry name" value="N-ACETYLTRANSFERASE DOMAIN-CONTAINING PROTEIN"/>
    <property type="match status" value="1"/>
</dbReference>
<evidence type="ECO:0000313" key="2">
    <source>
        <dbReference type="EMBL" id="GHB24701.1"/>
    </source>
</evidence>